<evidence type="ECO:0000259" key="11">
    <source>
        <dbReference type="Pfam" id="PF08492"/>
    </source>
</evidence>
<dbReference type="InterPro" id="IPR013699">
    <property type="entry name" value="Signal_recog_part_SRP72_RNA-bd"/>
</dbReference>
<dbReference type="Gene3D" id="1.25.40.10">
    <property type="entry name" value="Tetratricopeptide repeat domain"/>
    <property type="match status" value="1"/>
</dbReference>
<evidence type="ECO:0000256" key="9">
    <source>
        <dbReference type="PIRNR" id="PIRNR038922"/>
    </source>
</evidence>
<feature type="compositionally biased region" description="Basic and acidic residues" evidence="10">
    <location>
        <begin position="547"/>
        <end position="568"/>
    </location>
</feature>
<keyword evidence="5 9" id="KW-0963">Cytoplasm</keyword>
<comment type="similarity">
    <text evidence="3 9">Belongs to the SRP72 family.</text>
</comment>
<evidence type="ECO:0000256" key="10">
    <source>
        <dbReference type="SAM" id="MobiDB-lite"/>
    </source>
</evidence>
<evidence type="ECO:0000313" key="13">
    <source>
        <dbReference type="Proteomes" id="UP001480595"/>
    </source>
</evidence>
<name>A0ABR1UIB1_9PEZI</name>
<feature type="region of interest" description="Disordered" evidence="10">
    <location>
        <begin position="517"/>
        <end position="623"/>
    </location>
</feature>
<evidence type="ECO:0000256" key="8">
    <source>
        <dbReference type="ARBA" id="ARBA00023274"/>
    </source>
</evidence>
<dbReference type="InterPro" id="IPR031545">
    <property type="entry name" value="SRP72_TPR-like"/>
</dbReference>
<keyword evidence="13" id="KW-1185">Reference proteome</keyword>
<evidence type="ECO:0000256" key="1">
    <source>
        <dbReference type="ARBA" id="ARBA00004240"/>
    </source>
</evidence>
<reference evidence="12 13" key="1">
    <citation type="submission" date="2023-01" db="EMBL/GenBank/DDBJ databases">
        <title>Analysis of 21 Apiospora genomes using comparative genomics revels a genus with tremendous synthesis potential of carbohydrate active enzymes and secondary metabolites.</title>
        <authorList>
            <person name="Sorensen T."/>
        </authorList>
    </citation>
    <scope>NUCLEOTIDE SEQUENCE [LARGE SCALE GENOMIC DNA]</scope>
    <source>
        <strain evidence="12 13">CBS 135458</strain>
    </source>
</reference>
<organism evidence="12 13">
    <name type="scientific">Apiospora phragmitis</name>
    <dbReference type="NCBI Taxonomy" id="2905665"/>
    <lineage>
        <taxon>Eukaryota</taxon>
        <taxon>Fungi</taxon>
        <taxon>Dikarya</taxon>
        <taxon>Ascomycota</taxon>
        <taxon>Pezizomycotina</taxon>
        <taxon>Sordariomycetes</taxon>
        <taxon>Xylariomycetidae</taxon>
        <taxon>Amphisphaeriales</taxon>
        <taxon>Apiosporaceae</taxon>
        <taxon>Apiospora</taxon>
    </lineage>
</organism>
<dbReference type="Pfam" id="PF17004">
    <property type="entry name" value="SRP_TPR_like"/>
    <property type="match status" value="1"/>
</dbReference>
<keyword evidence="6" id="KW-0256">Endoplasmic reticulum</keyword>
<evidence type="ECO:0000256" key="7">
    <source>
        <dbReference type="ARBA" id="ARBA00023135"/>
    </source>
</evidence>
<dbReference type="PANTHER" id="PTHR14094:SF9">
    <property type="entry name" value="SIGNAL RECOGNITION PARTICLE SUBUNIT SRP72"/>
    <property type="match status" value="1"/>
</dbReference>
<sequence>MSDPAAALASLLRAASIQDHDEVLQAANAAVKANKSDLQAQHTRLVALLKLDRFDDALRALAEEKAYALYKTGKLDDADKLIKSTAEPTRALRHLAAQVAYRAEKFQDAAAIYRLLPDEGEGRDGEENDLKINTLATSAQLEWEGKGHLLNDEERKPSNDVLEAFETAYNAACGCVARGDLSKASVLLKRARDLCNANEDLTDEEKKAELLPIMVQHAYVLTRLGKEAEALALQKSIVVTDIPEAPTRVVAQNNAMAIGSEDQNPYLTSRLIETSTSLSGNDKMFGYQAAVLGRNRYALDLQSQKFAGVESATSKKISSATSPTASTEIASLGVISAAAHAHMQTGKDAIREILPILEKRPTDIGLLLTIIQLYRLETATTPDHEDILYAPGLVAVAVSLYRLQGRQSSIRIELARASKHWRSKADDSAMPLLREAGVELLKSSSAEDLASAGATFENLVSNSQNDKAAIAGLVASYATTDYAKIEPYLQHLTAVERLTAGIDARALLGAGVASVATTTAPPNKKRGADADADQASKRRKKKKRLPKNYEEGKQPDPERWLPLRDRSTYRPKGKKGKKRAQEATQGGTVKEEEMLELVGGAGAVKVEKANQGGGNKKKKKGKK</sequence>
<dbReference type="Pfam" id="PF08492">
    <property type="entry name" value="SRP72"/>
    <property type="match status" value="1"/>
</dbReference>
<dbReference type="GeneID" id="92093571"/>
<dbReference type="PANTHER" id="PTHR14094">
    <property type="entry name" value="SIGNAL RECOGNITION PARTICLE 72"/>
    <property type="match status" value="1"/>
</dbReference>
<feature type="domain" description="Signal recognition particle SRP72 subunit RNA-binding" evidence="11">
    <location>
        <begin position="530"/>
        <end position="571"/>
    </location>
</feature>
<accession>A0ABR1UIB1</accession>
<dbReference type="Proteomes" id="UP001480595">
    <property type="component" value="Unassembled WGS sequence"/>
</dbReference>
<feature type="compositionally biased region" description="Basic residues" evidence="10">
    <location>
        <begin position="569"/>
        <end position="578"/>
    </location>
</feature>
<keyword evidence="8 9" id="KW-0687">Ribonucleoprotein</keyword>
<feature type="compositionally biased region" description="Basic residues" evidence="10">
    <location>
        <begin position="537"/>
        <end position="546"/>
    </location>
</feature>
<comment type="function">
    <text evidence="9">Component of the signal recognition particle (SRP) complex, a ribonucleoprotein complex that mediates the cotranslational targeting of secretory and membrane proteins to the endoplasmic reticulum (ER).</text>
</comment>
<gene>
    <name evidence="12" type="ORF">PG994_009099</name>
</gene>
<dbReference type="InterPro" id="IPR026270">
    <property type="entry name" value="SRP72"/>
</dbReference>
<dbReference type="EMBL" id="JAQQWL010000009">
    <property type="protein sequence ID" value="KAK8058651.1"/>
    <property type="molecule type" value="Genomic_DNA"/>
</dbReference>
<evidence type="ECO:0000256" key="3">
    <source>
        <dbReference type="ARBA" id="ARBA00007676"/>
    </source>
</evidence>
<evidence type="ECO:0000256" key="5">
    <source>
        <dbReference type="ARBA" id="ARBA00022490"/>
    </source>
</evidence>
<evidence type="ECO:0000313" key="12">
    <source>
        <dbReference type="EMBL" id="KAK8058651.1"/>
    </source>
</evidence>
<dbReference type="RefSeq" id="XP_066714097.1">
    <property type="nucleotide sequence ID" value="XM_066860508.1"/>
</dbReference>
<comment type="subcellular location">
    <subcellularLocation>
        <location evidence="2 9">Cytoplasm</location>
    </subcellularLocation>
    <subcellularLocation>
        <location evidence="1">Endoplasmic reticulum</location>
    </subcellularLocation>
</comment>
<evidence type="ECO:0000256" key="6">
    <source>
        <dbReference type="ARBA" id="ARBA00022824"/>
    </source>
</evidence>
<keyword evidence="7 9" id="KW-0733">Signal recognition particle</keyword>
<comment type="caution">
    <text evidence="12">The sequence shown here is derived from an EMBL/GenBank/DDBJ whole genome shotgun (WGS) entry which is preliminary data.</text>
</comment>
<proteinExistence type="inferred from homology"/>
<dbReference type="InterPro" id="IPR011990">
    <property type="entry name" value="TPR-like_helical_dom_sf"/>
</dbReference>
<dbReference type="PIRSF" id="PIRSF038922">
    <property type="entry name" value="SRP72"/>
    <property type="match status" value="1"/>
</dbReference>
<protein>
    <recommendedName>
        <fullName evidence="4 9">Signal recognition particle subunit SRP72</fullName>
    </recommendedName>
</protein>
<evidence type="ECO:0000256" key="2">
    <source>
        <dbReference type="ARBA" id="ARBA00004496"/>
    </source>
</evidence>
<evidence type="ECO:0000256" key="4">
    <source>
        <dbReference type="ARBA" id="ARBA00018350"/>
    </source>
</evidence>